<dbReference type="Proteomes" id="UP000762676">
    <property type="component" value="Unassembled WGS sequence"/>
</dbReference>
<reference evidence="8 9" key="1">
    <citation type="journal article" date="2021" name="Elife">
        <title>Chloroplast acquisition without the gene transfer in kleptoplastic sea slugs, Plakobranchus ocellatus.</title>
        <authorList>
            <person name="Maeda T."/>
            <person name="Takahashi S."/>
            <person name="Yoshida T."/>
            <person name="Shimamura S."/>
            <person name="Takaki Y."/>
            <person name="Nagai Y."/>
            <person name="Toyoda A."/>
            <person name="Suzuki Y."/>
            <person name="Arimoto A."/>
            <person name="Ishii H."/>
            <person name="Satoh N."/>
            <person name="Nishiyama T."/>
            <person name="Hasebe M."/>
            <person name="Maruyama T."/>
            <person name="Minagawa J."/>
            <person name="Obokata J."/>
            <person name="Shigenobu S."/>
        </authorList>
    </citation>
    <scope>NUCLEOTIDE SEQUENCE [LARGE SCALE GENOMIC DNA]</scope>
</reference>
<comment type="subcellular location">
    <subcellularLocation>
        <location evidence="5">Cytoplasm</location>
    </subcellularLocation>
</comment>
<protein>
    <recommendedName>
        <fullName evidence="5">E3 ubiquitin-protein ligase</fullName>
        <ecNumber evidence="5">2.3.2.27</ecNumber>
    </recommendedName>
</protein>
<evidence type="ECO:0000256" key="3">
    <source>
        <dbReference type="ARBA" id="ARBA00022679"/>
    </source>
</evidence>
<feature type="region of interest" description="Disordered" evidence="6">
    <location>
        <begin position="1"/>
        <end position="31"/>
    </location>
</feature>
<dbReference type="GO" id="GO:0007219">
    <property type="term" value="P:Notch signaling pathway"/>
    <property type="evidence" value="ECO:0007669"/>
    <property type="project" value="InterPro"/>
</dbReference>
<name>A0AAV4F267_9GAST</name>
<evidence type="ECO:0000256" key="1">
    <source>
        <dbReference type="ARBA" id="ARBA00000900"/>
    </source>
</evidence>
<keyword evidence="4 5" id="KW-0479">Metal-binding</keyword>
<keyword evidence="9" id="KW-1185">Reference proteome</keyword>
<feature type="compositionally biased region" description="Basic and acidic residues" evidence="6">
    <location>
        <begin position="7"/>
        <end position="18"/>
    </location>
</feature>
<comment type="similarity">
    <text evidence="5">Belongs to the Deltex family.</text>
</comment>
<keyword evidence="5" id="KW-0863">Zinc-finger</keyword>
<dbReference type="InterPro" id="IPR039396">
    <property type="entry name" value="Deltex_C"/>
</dbReference>
<evidence type="ECO:0000313" key="9">
    <source>
        <dbReference type="Proteomes" id="UP000762676"/>
    </source>
</evidence>
<dbReference type="InterPro" id="IPR039399">
    <property type="entry name" value="Deltex_C_sf"/>
</dbReference>
<sequence length="271" mass="31707">MNTGHHGFREDYKTEHQRSYRSQSPMQRSEEYPYTVGHCKLRISTEAALLQRPDMIVVVGDLFQKLHDSPGFNVKDSLRRNENFPISKNYFAFYGGMKSLPIILRLFVEGFSQQSFNNAFHILDDIVNQMEELLQRLQLQHVVFTSSNLYSRHPEPGKRFTAVKRDAYLPATEEGNKVLRLLRVAFVRRLTFTIGDSRTTGREGVITWNDIHHKTSLKEGQYGYPDPNYPRNVTKELAYRGVTEASMTERERHDFEKVKKDLQNRRCFLDI</sequence>
<dbReference type="Pfam" id="PF18102">
    <property type="entry name" value="DTC"/>
    <property type="match status" value="1"/>
</dbReference>
<dbReference type="EMBL" id="BMAT01000478">
    <property type="protein sequence ID" value="GFR67099.1"/>
    <property type="molecule type" value="Genomic_DNA"/>
</dbReference>
<evidence type="ECO:0000256" key="5">
    <source>
        <dbReference type="RuleBase" id="RU367105"/>
    </source>
</evidence>
<organism evidence="8 9">
    <name type="scientific">Elysia marginata</name>
    <dbReference type="NCBI Taxonomy" id="1093978"/>
    <lineage>
        <taxon>Eukaryota</taxon>
        <taxon>Metazoa</taxon>
        <taxon>Spiralia</taxon>
        <taxon>Lophotrochozoa</taxon>
        <taxon>Mollusca</taxon>
        <taxon>Gastropoda</taxon>
        <taxon>Heterobranchia</taxon>
        <taxon>Euthyneura</taxon>
        <taxon>Panpulmonata</taxon>
        <taxon>Sacoglossa</taxon>
        <taxon>Placobranchoidea</taxon>
        <taxon>Plakobranchidae</taxon>
        <taxon>Elysia</taxon>
    </lineage>
</organism>
<dbReference type="Gene3D" id="3.30.390.130">
    <property type="match status" value="1"/>
</dbReference>
<evidence type="ECO:0000259" key="7">
    <source>
        <dbReference type="Pfam" id="PF18102"/>
    </source>
</evidence>
<comment type="catalytic activity">
    <reaction evidence="1 5">
        <text>S-ubiquitinyl-[E2 ubiquitin-conjugating enzyme]-L-cysteine + [acceptor protein]-L-lysine = [E2 ubiquitin-conjugating enzyme]-L-cysteine + N(6)-ubiquitinyl-[acceptor protein]-L-lysine.</text>
        <dbReference type="EC" id="2.3.2.27"/>
    </reaction>
</comment>
<dbReference type="GO" id="GO:0008270">
    <property type="term" value="F:zinc ion binding"/>
    <property type="evidence" value="ECO:0007669"/>
    <property type="project" value="UniProtKB-KW"/>
</dbReference>
<accession>A0AAV4F267</accession>
<keyword evidence="5" id="KW-0963">Cytoplasm</keyword>
<gene>
    <name evidence="8" type="ORF">ElyMa_000245100</name>
</gene>
<evidence type="ECO:0000313" key="8">
    <source>
        <dbReference type="EMBL" id="GFR67099.1"/>
    </source>
</evidence>
<keyword evidence="3 5" id="KW-0808">Transferase</keyword>
<evidence type="ECO:0000256" key="6">
    <source>
        <dbReference type="SAM" id="MobiDB-lite"/>
    </source>
</evidence>
<dbReference type="GO" id="GO:0005737">
    <property type="term" value="C:cytoplasm"/>
    <property type="evidence" value="ECO:0007669"/>
    <property type="project" value="UniProtKB-SubCell"/>
</dbReference>
<keyword evidence="5" id="KW-0862">Zinc</keyword>
<dbReference type="AlphaFoldDB" id="A0AAV4F267"/>
<dbReference type="GO" id="GO:0061630">
    <property type="term" value="F:ubiquitin protein ligase activity"/>
    <property type="evidence" value="ECO:0007669"/>
    <property type="project" value="UniProtKB-UniRule"/>
</dbReference>
<dbReference type="InterPro" id="IPR039398">
    <property type="entry name" value="Deltex_fam"/>
</dbReference>
<dbReference type="GO" id="GO:0016567">
    <property type="term" value="P:protein ubiquitination"/>
    <property type="evidence" value="ECO:0007669"/>
    <property type="project" value="UniProtKB-UniRule"/>
</dbReference>
<comment type="pathway">
    <text evidence="2 5">Protein modification; protein ubiquitination.</text>
</comment>
<evidence type="ECO:0000256" key="2">
    <source>
        <dbReference type="ARBA" id="ARBA00004906"/>
    </source>
</evidence>
<dbReference type="EC" id="2.3.2.27" evidence="5"/>
<dbReference type="PANTHER" id="PTHR12622">
    <property type="entry name" value="DELTEX-RELATED"/>
    <property type="match status" value="1"/>
</dbReference>
<feature type="domain" description="Deltex C-terminal" evidence="7">
    <location>
        <begin position="146"/>
        <end position="242"/>
    </location>
</feature>
<proteinExistence type="inferred from homology"/>
<comment type="caution">
    <text evidence="8">The sequence shown here is derived from an EMBL/GenBank/DDBJ whole genome shotgun (WGS) entry which is preliminary data.</text>
</comment>
<evidence type="ECO:0000256" key="4">
    <source>
        <dbReference type="ARBA" id="ARBA00022723"/>
    </source>
</evidence>